<dbReference type="PANTHER" id="PTHR42928">
    <property type="entry name" value="TRICARBOXYLATE-BINDING PROTEIN"/>
    <property type="match status" value="1"/>
</dbReference>
<keyword evidence="3" id="KW-0675">Receptor</keyword>
<name>A0ABR6CFG1_9HYPH</name>
<dbReference type="EMBL" id="JACJHZ010000040">
    <property type="protein sequence ID" value="MBA9023789.1"/>
    <property type="molecule type" value="Genomic_DNA"/>
</dbReference>
<dbReference type="Pfam" id="PF03401">
    <property type="entry name" value="TctC"/>
    <property type="match status" value="1"/>
</dbReference>
<dbReference type="Proteomes" id="UP000587524">
    <property type="component" value="Unassembled WGS sequence"/>
</dbReference>
<feature type="compositionally biased region" description="Low complexity" evidence="2">
    <location>
        <begin position="130"/>
        <end position="140"/>
    </location>
</feature>
<dbReference type="InterPro" id="IPR042100">
    <property type="entry name" value="Bug_dom1"/>
</dbReference>
<evidence type="ECO:0000313" key="4">
    <source>
        <dbReference type="Proteomes" id="UP000587524"/>
    </source>
</evidence>
<protein>
    <submittedName>
        <fullName evidence="3">Tripartite-type tricarboxylate transporter receptor subunit TctC</fullName>
    </submittedName>
</protein>
<dbReference type="PANTHER" id="PTHR42928:SF5">
    <property type="entry name" value="BLR1237 PROTEIN"/>
    <property type="match status" value="1"/>
</dbReference>
<keyword evidence="4" id="KW-1185">Reference proteome</keyword>
<evidence type="ECO:0000256" key="1">
    <source>
        <dbReference type="ARBA" id="ARBA00006987"/>
    </source>
</evidence>
<proteinExistence type="inferred from homology"/>
<dbReference type="InterPro" id="IPR005064">
    <property type="entry name" value="BUG"/>
</dbReference>
<dbReference type="Gene3D" id="3.40.190.10">
    <property type="entry name" value="Periplasmic binding protein-like II"/>
    <property type="match status" value="1"/>
</dbReference>
<feature type="region of interest" description="Disordered" evidence="2">
    <location>
        <begin position="121"/>
        <end position="174"/>
    </location>
</feature>
<gene>
    <name evidence="3" type="ORF">HNQ97_005821</name>
</gene>
<accession>A0ABR6CFG1</accession>
<organism evidence="3 4">
    <name type="scientific">Aminobacter ciceronei</name>
    <dbReference type="NCBI Taxonomy" id="150723"/>
    <lineage>
        <taxon>Bacteria</taxon>
        <taxon>Pseudomonadati</taxon>
        <taxon>Pseudomonadota</taxon>
        <taxon>Alphaproteobacteria</taxon>
        <taxon>Hyphomicrobiales</taxon>
        <taxon>Phyllobacteriaceae</taxon>
        <taxon>Aminobacter</taxon>
    </lineage>
</organism>
<reference evidence="3 4" key="1">
    <citation type="submission" date="2020-08" db="EMBL/GenBank/DDBJ databases">
        <title>Genomic Encyclopedia of Type Strains, Phase IV (KMG-IV): sequencing the most valuable type-strain genomes for metagenomic binning, comparative biology and taxonomic classification.</title>
        <authorList>
            <person name="Goeker M."/>
        </authorList>
    </citation>
    <scope>NUCLEOTIDE SEQUENCE [LARGE SCALE GENOMIC DNA]</scope>
    <source>
        <strain evidence="3 4">DSM 17455</strain>
    </source>
</reference>
<feature type="compositionally biased region" description="Basic residues" evidence="2">
    <location>
        <begin position="165"/>
        <end position="174"/>
    </location>
</feature>
<evidence type="ECO:0000313" key="3">
    <source>
        <dbReference type="EMBL" id="MBA9023789.1"/>
    </source>
</evidence>
<evidence type="ECO:0000256" key="2">
    <source>
        <dbReference type="SAM" id="MobiDB-lite"/>
    </source>
</evidence>
<comment type="similarity">
    <text evidence="1">Belongs to the UPF0065 (bug) family.</text>
</comment>
<comment type="caution">
    <text evidence="3">The sequence shown here is derived from an EMBL/GenBank/DDBJ whole genome shotgun (WGS) entry which is preliminary data.</text>
</comment>
<dbReference type="Gene3D" id="3.40.190.150">
    <property type="entry name" value="Bordetella uptake gene, domain 1"/>
    <property type="match status" value="1"/>
</dbReference>
<sequence>MPRTRSTPLILKTKPYDPEKDFTPVSLLVVVPNVLVVNPQLSVNNVQELIALLKAEPDKYAYASSGNGTPLHLSGELFKAMAGVGIQHIPDKGAGPALNDVVGNQVPIMFDNLPSSSSHIKGGTLKAWASPRPSGRRPSPTYRPSPKPACRAMRPIPGTRCLRPPARRRRLSIA</sequence>